<dbReference type="RefSeq" id="XP_001828805.2">
    <property type="nucleotide sequence ID" value="XM_001828753.2"/>
</dbReference>
<feature type="compositionally biased region" description="Basic and acidic residues" evidence="1">
    <location>
        <begin position="214"/>
        <end position="227"/>
    </location>
</feature>
<feature type="region of interest" description="Disordered" evidence="1">
    <location>
        <begin position="414"/>
        <end position="439"/>
    </location>
</feature>
<dbReference type="EMBL" id="AACS02000001">
    <property type="protein sequence ID" value="EAU93071.2"/>
    <property type="molecule type" value="Genomic_DNA"/>
</dbReference>
<feature type="region of interest" description="Disordered" evidence="1">
    <location>
        <begin position="50"/>
        <end position="94"/>
    </location>
</feature>
<feature type="region of interest" description="Disordered" evidence="1">
    <location>
        <begin position="566"/>
        <end position="606"/>
    </location>
</feature>
<name>A8N1R3_COPC7</name>
<feature type="region of interest" description="Disordered" evidence="1">
    <location>
        <begin position="1"/>
        <end position="20"/>
    </location>
</feature>
<dbReference type="VEuPathDB" id="FungiDB:CC1G_06791"/>
<dbReference type="OMA" id="CRRHYAG"/>
<dbReference type="InParanoid" id="A8N1R3"/>
<dbReference type="AlphaFoldDB" id="A8N1R3"/>
<sequence>MTPSRPPLGPSLSFPEPSTSTSLVAKFQVAKRRIASTSTLEFFAPAAKSFQPLPYTPHAPYGQSENRSRAFSTRHQSRTHDSLALPGMDPQPNDPDVVFIHPPFTAFPNSDQHPEGLSYQLMADNPDWFLDPTDFISPGNTNPQAIPYPNILEPPRGWCPAKKKDLKERGSEGWPEGEEPRLRCTFCRRTYAGVNAKSMWRRHVYEKHKIAMSNRRDGNDRPREENKQVTSTAPRERERAREEQHDRVLNLQVAPQTDPENVSHKSRFRSTMKAADTREPKEKKVTICLPPSITAASHKKPSKEDLENTPVDSDIRHSTPPTSPQPTLSSDNDAVSKPEVIEASTSTSNLLASPYDPLATPSFRHSPGQLPSDRPWRFGSPNHPLHLPTKDYSLSMLAVCDTSSPLVKLPITLGSSPPVPSSPSSTPLDSFLKTPSTSNISAKGFPRSWLVKGPLGSPLEKHTKRTFKDFSPLSRSTFGSGSHRRTPGRSDDWLTGDLDLAPFQTPWPAILSDDGSPSKRTQPFIEPESPVVRRATSSTVELGIGLLDPFVLEDEPPTVDEIEAEINALAGSKRERRNSVGPIKQHPSPEPLESSPPLKKRRLSSD</sequence>
<feature type="region of interest" description="Disordered" evidence="1">
    <location>
        <begin position="461"/>
        <end position="536"/>
    </location>
</feature>
<dbReference type="GeneID" id="6005231"/>
<protein>
    <submittedName>
        <fullName evidence="2">Uncharacterized protein</fullName>
    </submittedName>
</protein>
<dbReference type="HOGENOM" id="CLU_022336_0_0_1"/>
<dbReference type="KEGG" id="cci:CC1G_06791"/>
<evidence type="ECO:0000313" key="2">
    <source>
        <dbReference type="EMBL" id="EAU93071.2"/>
    </source>
</evidence>
<accession>A8N1R3</accession>
<feature type="region of interest" description="Disordered" evidence="1">
    <location>
        <begin position="211"/>
        <end position="377"/>
    </location>
</feature>
<keyword evidence="3" id="KW-1185">Reference proteome</keyword>
<gene>
    <name evidence="2" type="ORF">CC1G_06791</name>
</gene>
<evidence type="ECO:0000256" key="1">
    <source>
        <dbReference type="SAM" id="MobiDB-lite"/>
    </source>
</evidence>
<organism evidence="2 3">
    <name type="scientific">Coprinopsis cinerea (strain Okayama-7 / 130 / ATCC MYA-4618 / FGSC 9003)</name>
    <name type="common">Inky cap fungus</name>
    <name type="synonym">Hormographiella aspergillata</name>
    <dbReference type="NCBI Taxonomy" id="240176"/>
    <lineage>
        <taxon>Eukaryota</taxon>
        <taxon>Fungi</taxon>
        <taxon>Dikarya</taxon>
        <taxon>Basidiomycota</taxon>
        <taxon>Agaricomycotina</taxon>
        <taxon>Agaricomycetes</taxon>
        <taxon>Agaricomycetidae</taxon>
        <taxon>Agaricales</taxon>
        <taxon>Agaricineae</taxon>
        <taxon>Psathyrellaceae</taxon>
        <taxon>Coprinopsis</taxon>
    </lineage>
</organism>
<dbReference type="Proteomes" id="UP000001861">
    <property type="component" value="Unassembled WGS sequence"/>
</dbReference>
<dbReference type="OrthoDB" id="2333993at2759"/>
<dbReference type="eggNOG" id="ENOG502R93U">
    <property type="taxonomic scope" value="Eukaryota"/>
</dbReference>
<proteinExistence type="predicted"/>
<feature type="compositionally biased region" description="Basic and acidic residues" evidence="1">
    <location>
        <begin position="234"/>
        <end position="248"/>
    </location>
</feature>
<reference evidence="2 3" key="1">
    <citation type="journal article" date="2010" name="Proc. Natl. Acad. Sci. U.S.A.">
        <title>Insights into evolution of multicellular fungi from the assembled chromosomes of the mushroom Coprinopsis cinerea (Coprinus cinereus).</title>
        <authorList>
            <person name="Stajich J.E."/>
            <person name="Wilke S.K."/>
            <person name="Ahren D."/>
            <person name="Au C.H."/>
            <person name="Birren B.W."/>
            <person name="Borodovsky M."/>
            <person name="Burns C."/>
            <person name="Canback B."/>
            <person name="Casselton L.A."/>
            <person name="Cheng C.K."/>
            <person name="Deng J."/>
            <person name="Dietrich F.S."/>
            <person name="Fargo D.C."/>
            <person name="Farman M.L."/>
            <person name="Gathman A.C."/>
            <person name="Goldberg J."/>
            <person name="Guigo R."/>
            <person name="Hoegger P.J."/>
            <person name="Hooker J.B."/>
            <person name="Huggins A."/>
            <person name="James T.Y."/>
            <person name="Kamada T."/>
            <person name="Kilaru S."/>
            <person name="Kodira C."/>
            <person name="Kues U."/>
            <person name="Kupfer D."/>
            <person name="Kwan H.S."/>
            <person name="Lomsadze A."/>
            <person name="Li W."/>
            <person name="Lilly W.W."/>
            <person name="Ma L.J."/>
            <person name="Mackey A.J."/>
            <person name="Manning G."/>
            <person name="Martin F."/>
            <person name="Muraguchi H."/>
            <person name="Natvig D.O."/>
            <person name="Palmerini H."/>
            <person name="Ramesh M.A."/>
            <person name="Rehmeyer C.J."/>
            <person name="Roe B.A."/>
            <person name="Shenoy N."/>
            <person name="Stanke M."/>
            <person name="Ter-Hovhannisyan V."/>
            <person name="Tunlid A."/>
            <person name="Velagapudi R."/>
            <person name="Vision T.J."/>
            <person name="Zeng Q."/>
            <person name="Zolan M.E."/>
            <person name="Pukkila P.J."/>
        </authorList>
    </citation>
    <scope>NUCLEOTIDE SEQUENCE [LARGE SCALE GENOMIC DNA]</scope>
    <source>
        <strain evidence="3">Okayama-7 / 130 / ATCC MYA-4618 / FGSC 9003</strain>
    </source>
</reference>
<comment type="caution">
    <text evidence="2">The sequence shown here is derived from an EMBL/GenBank/DDBJ whole genome shotgun (WGS) entry which is preliminary data.</text>
</comment>
<feature type="compositionally biased region" description="Polar residues" evidence="1">
    <location>
        <begin position="63"/>
        <end position="74"/>
    </location>
</feature>
<feature type="compositionally biased region" description="Basic and acidic residues" evidence="1">
    <location>
        <begin position="275"/>
        <end position="285"/>
    </location>
</feature>
<evidence type="ECO:0000313" key="3">
    <source>
        <dbReference type="Proteomes" id="UP000001861"/>
    </source>
</evidence>